<dbReference type="Proteomes" id="UP001231649">
    <property type="component" value="Chromosome 5"/>
</dbReference>
<evidence type="ECO:0000313" key="1">
    <source>
        <dbReference type="EMBL" id="KAJ8735168.1"/>
    </source>
</evidence>
<dbReference type="EMBL" id="CM056781">
    <property type="protein sequence ID" value="KAJ8735168.1"/>
    <property type="molecule type" value="Genomic_DNA"/>
</dbReference>
<gene>
    <name evidence="1" type="ORF">PYW08_014418</name>
</gene>
<evidence type="ECO:0000313" key="2">
    <source>
        <dbReference type="Proteomes" id="UP001231649"/>
    </source>
</evidence>
<proteinExistence type="predicted"/>
<protein>
    <submittedName>
        <fullName evidence="1">Uncharacterized protein</fullName>
    </submittedName>
</protein>
<keyword evidence="2" id="KW-1185">Reference proteome</keyword>
<name>A0ACC2R9X7_9NEOP</name>
<organism evidence="1 2">
    <name type="scientific">Mythimna loreyi</name>
    <dbReference type="NCBI Taxonomy" id="667449"/>
    <lineage>
        <taxon>Eukaryota</taxon>
        <taxon>Metazoa</taxon>
        <taxon>Ecdysozoa</taxon>
        <taxon>Arthropoda</taxon>
        <taxon>Hexapoda</taxon>
        <taxon>Insecta</taxon>
        <taxon>Pterygota</taxon>
        <taxon>Neoptera</taxon>
        <taxon>Endopterygota</taxon>
        <taxon>Lepidoptera</taxon>
        <taxon>Glossata</taxon>
        <taxon>Ditrysia</taxon>
        <taxon>Noctuoidea</taxon>
        <taxon>Noctuidae</taxon>
        <taxon>Noctuinae</taxon>
        <taxon>Hadenini</taxon>
        <taxon>Mythimna</taxon>
    </lineage>
</organism>
<sequence length="1149" mass="125338">MRALLALLAALSAAAPAAAAAPRLLVLRAACHPPQPHAFRHARLLSYEPARFLFERYRVRLLSYEDTCGPEWRVSVTLRALAALSDGGSVLSAGCAGSEVCDALSAAARVLRRPRPAACATAQARGAAVAALAARLRWRSALLPPAAPRSECAAALQEATRALAAAGLLVHRAPLSPDQLARQPDVVILCASRGAGAAVSAGAALGAGRAGPPALLLHVEECLPAPRVASASPSSFLNKTSHDFQLSNITLVIIEAAEIEWQAERTRRESIEIDFHLYERSNETSSSWSHAAVLITTASRFLEFADEWKCSVRIQNETAALDSWRADGARAPAREAGAAALSAVAACGALALATSTALLARWAATRRRRRRRRRDAVLAPQDFTFPVDEQRRVGEGMETMLSCWLQQLHEFGGPELERPDLLKQPPCVPPRAPSAPSSTCSVNRVAVDRRIRYKGDVVHVKYLPATAGLELKRKATDVLLVMQNLRHENLNPFIGCLCALRPALVFEHCWRGSLEDVLRADDIKLDWTFRLSLLTDLVKGMRYVHASPLRVHGRLSSRNCVVDSRWVLRLTDYGLPALFHAQALPHPIRTARDLLWTAPELLRERSGGGEVRGTQPGDVFSFAIIMQEVIVRGEPYCMLALTPDEIVEKVSRPPPLIRPSVSMGAAPPDAVSVMRQCWSEAPDLRPDFHRLHDIFRHLHRGRKINIVDSMFEMLEKYSNNLEELIKERTEQLDMEKKKTEQLLNRMLPRSVAERLMLGSRVEPEEFSEVSIYFSDIVGFTALAARSTPVQVVDLLNDLYTTFDAAIEQYRVYKVETIGDAYMVVGGLPVRTRDHAEAVATMALHLLHLAGRFRLRHLPDTPLHLRIGLHTGPVCAAVVGLTMPRYCLFGDTVNTASRMESTGAAWRIQVSAATAERLSAAGGYRLRSRGLTQIKGKGAMHTYWLLGKDGFDKPLPTPPPLQSEEVLFEVDGENESESSPAPQCSPPPTQPAPPARPALVERQRSDPTSTPDRQAWTRSGAVSADSSPPRPGRLSADSGDARVAGDARDTREPRDTRESRVSLALPGGDHSAQYSRYRCLGNGRRPLRRQWSLERGDALAAAAAGAGPASAPPSPPEPLALLAGAAPRAPAARYRTRPERDAPPSAPAPL</sequence>
<accession>A0ACC2R9X7</accession>
<reference evidence="1" key="1">
    <citation type="submission" date="2023-03" db="EMBL/GenBank/DDBJ databases">
        <title>Chromosome-level genomes of two armyworms, Mythimna separata and Mythimna loreyi, provide insights into the biosynthesis and reception of sex pheromones.</title>
        <authorList>
            <person name="Zhao H."/>
        </authorList>
    </citation>
    <scope>NUCLEOTIDE SEQUENCE</scope>
    <source>
        <strain evidence="1">BeijingLab</strain>
    </source>
</reference>
<comment type="caution">
    <text evidence="1">The sequence shown here is derived from an EMBL/GenBank/DDBJ whole genome shotgun (WGS) entry which is preliminary data.</text>
</comment>